<dbReference type="PANTHER" id="PTHR46579">
    <property type="entry name" value="F5/8 TYPE C DOMAIN-CONTAINING PROTEIN-RELATED"/>
    <property type="match status" value="1"/>
</dbReference>
<dbReference type="OrthoDB" id="3248986at2759"/>
<gene>
    <name evidence="2" type="ORF">M422DRAFT_185246</name>
</gene>
<evidence type="ECO:0000313" key="2">
    <source>
        <dbReference type="EMBL" id="KIJ31924.1"/>
    </source>
</evidence>
<evidence type="ECO:0000313" key="3">
    <source>
        <dbReference type="Proteomes" id="UP000054279"/>
    </source>
</evidence>
<dbReference type="HOGENOM" id="CLU_002101_1_0_1"/>
<reference evidence="2 3" key="1">
    <citation type="submission" date="2014-06" db="EMBL/GenBank/DDBJ databases">
        <title>Evolutionary Origins and Diversification of the Mycorrhizal Mutualists.</title>
        <authorList>
            <consortium name="DOE Joint Genome Institute"/>
            <consortium name="Mycorrhizal Genomics Consortium"/>
            <person name="Kohler A."/>
            <person name="Kuo A."/>
            <person name="Nagy L.G."/>
            <person name="Floudas D."/>
            <person name="Copeland A."/>
            <person name="Barry K.W."/>
            <person name="Cichocki N."/>
            <person name="Veneault-Fourrey C."/>
            <person name="LaButti K."/>
            <person name="Lindquist E.A."/>
            <person name="Lipzen A."/>
            <person name="Lundell T."/>
            <person name="Morin E."/>
            <person name="Murat C."/>
            <person name="Riley R."/>
            <person name="Ohm R."/>
            <person name="Sun H."/>
            <person name="Tunlid A."/>
            <person name="Henrissat B."/>
            <person name="Grigoriev I.V."/>
            <person name="Hibbett D.S."/>
            <person name="Martin F."/>
        </authorList>
    </citation>
    <scope>NUCLEOTIDE SEQUENCE [LARGE SCALE GENOMIC DNA]</scope>
    <source>
        <strain evidence="2 3">SS14</strain>
    </source>
</reference>
<dbReference type="EMBL" id="KN837234">
    <property type="protein sequence ID" value="KIJ31924.1"/>
    <property type="molecule type" value="Genomic_DNA"/>
</dbReference>
<evidence type="ECO:0008006" key="4">
    <source>
        <dbReference type="Google" id="ProtNLM"/>
    </source>
</evidence>
<sequence length="370" mass="42414">MEEYIGAALVPLIADYPAIRKALGVKISPRADLHFCIFCDIPRTQMHEWLDTDPKDYPRRNDSEHRRMAFEWRDAPNPTAQENVFKRNGIRYTELLRLPYWDPTRFIVVDPMHNLFLGLIQSHFRGFLGIKAGDGETRADRQHGPQSPDDDDEPAHNGGVSTRAARPSPTPRNPPHTSIPGVTPVNGNRRSRKMPPMLGPSDISEIQHDIKHLVTPTWVTALPHNFGTAKAGTLKADVWKSALHLYLPFTMIRLWGNLPQTDRRKMILDNTMTLLQAVYYASANTMTEAKAKMYTESMLLYLKGLCELFPDKNLLPNHHMALHIEECLMRFGPIRGWWAFPIERLIGAFQHINTNWKFGEPFIRHNMNGE</sequence>
<keyword evidence="3" id="KW-1185">Reference proteome</keyword>
<protein>
    <recommendedName>
        <fullName evidence="4">DUF4218 domain-containing protein</fullName>
    </recommendedName>
</protein>
<dbReference type="PANTHER" id="PTHR46579:SF1">
    <property type="entry name" value="F5_8 TYPE C DOMAIN-CONTAINING PROTEIN"/>
    <property type="match status" value="1"/>
</dbReference>
<evidence type="ECO:0000256" key="1">
    <source>
        <dbReference type="SAM" id="MobiDB-lite"/>
    </source>
</evidence>
<dbReference type="Proteomes" id="UP000054279">
    <property type="component" value="Unassembled WGS sequence"/>
</dbReference>
<accession>A0A0C9UBE8</accession>
<name>A0A0C9UBE8_SPHS4</name>
<dbReference type="AlphaFoldDB" id="A0A0C9UBE8"/>
<proteinExistence type="predicted"/>
<feature type="region of interest" description="Disordered" evidence="1">
    <location>
        <begin position="135"/>
        <end position="197"/>
    </location>
</feature>
<organism evidence="2 3">
    <name type="scientific">Sphaerobolus stellatus (strain SS14)</name>
    <dbReference type="NCBI Taxonomy" id="990650"/>
    <lineage>
        <taxon>Eukaryota</taxon>
        <taxon>Fungi</taxon>
        <taxon>Dikarya</taxon>
        <taxon>Basidiomycota</taxon>
        <taxon>Agaricomycotina</taxon>
        <taxon>Agaricomycetes</taxon>
        <taxon>Phallomycetidae</taxon>
        <taxon>Geastrales</taxon>
        <taxon>Sphaerobolaceae</taxon>
        <taxon>Sphaerobolus</taxon>
    </lineage>
</organism>